<keyword evidence="1" id="KW-0812">Transmembrane</keyword>
<sequence length="237" mass="26995">MDKQTLVFWFFRSLIALVLILIIHKMLHAKRILFWKKSSSEQQQTLIEKTTRTAFKACAPNMKCIYKMDLRVFYTGSSRDIHIICDRQSPVIKLDMGTGRIIIDYLAAVNQPTSAHTDTISEPAEVVSVDSSGEIIDTCVCPTDSSGNKANPDDPNDIKSYYPTTMRVATPSIPFQRLNHIEIHQDLREIDILVNGDILYSAMLEYVPFLYPGKATLLPKEAWRYMNLDKVSFTTDL</sequence>
<name>A0A6C0AVS2_9ZZZZ</name>
<reference evidence="2" key="1">
    <citation type="journal article" date="2020" name="Nature">
        <title>Giant virus diversity and host interactions through global metagenomics.</title>
        <authorList>
            <person name="Schulz F."/>
            <person name="Roux S."/>
            <person name="Paez-Espino D."/>
            <person name="Jungbluth S."/>
            <person name="Walsh D.A."/>
            <person name="Denef V.J."/>
            <person name="McMahon K.D."/>
            <person name="Konstantinidis K.T."/>
            <person name="Eloe-Fadrosh E.A."/>
            <person name="Kyrpides N.C."/>
            <person name="Woyke T."/>
        </authorList>
    </citation>
    <scope>NUCLEOTIDE SEQUENCE</scope>
    <source>
        <strain evidence="2">GVMAG-S-ERX555961-36</strain>
    </source>
</reference>
<dbReference type="AlphaFoldDB" id="A0A6C0AVS2"/>
<proteinExistence type="predicted"/>
<keyword evidence="1" id="KW-1133">Transmembrane helix</keyword>
<organism evidence="2">
    <name type="scientific">viral metagenome</name>
    <dbReference type="NCBI Taxonomy" id="1070528"/>
    <lineage>
        <taxon>unclassified sequences</taxon>
        <taxon>metagenomes</taxon>
        <taxon>organismal metagenomes</taxon>
    </lineage>
</organism>
<feature type="transmembrane region" description="Helical" evidence="1">
    <location>
        <begin position="6"/>
        <end position="27"/>
    </location>
</feature>
<evidence type="ECO:0000256" key="1">
    <source>
        <dbReference type="SAM" id="Phobius"/>
    </source>
</evidence>
<keyword evidence="1" id="KW-0472">Membrane</keyword>
<accession>A0A6C0AVS2</accession>
<dbReference type="EMBL" id="MN738760">
    <property type="protein sequence ID" value="QHS83563.1"/>
    <property type="molecule type" value="Genomic_DNA"/>
</dbReference>
<evidence type="ECO:0000313" key="2">
    <source>
        <dbReference type="EMBL" id="QHS83563.1"/>
    </source>
</evidence>
<protein>
    <submittedName>
        <fullName evidence="2">Uncharacterized protein</fullName>
    </submittedName>
</protein>